<dbReference type="Proteomes" id="UP000010798">
    <property type="component" value="Chromosome"/>
</dbReference>
<sequence>MVLAPLFVLAALMIGEDPPPPAVTAVDQITLRDGKVLLGQVVEPAPRGTHVVLVRRAWAKAELPDWSARWERGEAPLLRRARSQRLDRLSSWRRSRAPFANADDSILAWIDREIARLGDQNASSESTLMSVKLSRGEVRSVVRCPKGAARMLRLGWLSDFPRVETMPLDRLSESLEGRGFAAEGGSPVSLDHLLPVPAETEAQWTTRRAATEVAMDAGLKFVRTGSVLLPEPETGQPLQVGGALSALSDLTRLLEDRASDPLAEALGKIAGRGRIGAQVTELVISPDFTAVRVNATLWVRRADRWFPAGSCNATVRPDQLAANAGAPLAEDPQVKGLFNLVESIGLGQVPDDVKKRSLNVGAATQKALGQVRSAMLDELNGLVFPVNEAPAAEAKP</sequence>
<dbReference type="EMBL" id="CP003364">
    <property type="protein sequence ID" value="AGA26880.1"/>
    <property type="molecule type" value="Genomic_DNA"/>
</dbReference>
<organism evidence="1 2">
    <name type="scientific">Singulisphaera acidiphila (strain ATCC BAA-1392 / DSM 18658 / VKM B-2454 / MOB10)</name>
    <dbReference type="NCBI Taxonomy" id="886293"/>
    <lineage>
        <taxon>Bacteria</taxon>
        <taxon>Pseudomonadati</taxon>
        <taxon>Planctomycetota</taxon>
        <taxon>Planctomycetia</taxon>
        <taxon>Isosphaerales</taxon>
        <taxon>Isosphaeraceae</taxon>
        <taxon>Singulisphaera</taxon>
    </lineage>
</organism>
<accession>L0DDF7</accession>
<reference evidence="1 2" key="1">
    <citation type="submission" date="2012-02" db="EMBL/GenBank/DDBJ databases">
        <title>Complete sequence of chromosome of Singulisphaera acidiphila DSM 18658.</title>
        <authorList>
            <consortium name="US DOE Joint Genome Institute (JGI-PGF)"/>
            <person name="Lucas S."/>
            <person name="Copeland A."/>
            <person name="Lapidus A."/>
            <person name="Glavina del Rio T."/>
            <person name="Dalin E."/>
            <person name="Tice H."/>
            <person name="Bruce D."/>
            <person name="Goodwin L."/>
            <person name="Pitluck S."/>
            <person name="Peters L."/>
            <person name="Ovchinnikova G."/>
            <person name="Chertkov O."/>
            <person name="Kyrpides N."/>
            <person name="Mavromatis K."/>
            <person name="Ivanova N."/>
            <person name="Brettin T."/>
            <person name="Detter J.C."/>
            <person name="Han C."/>
            <person name="Larimer F."/>
            <person name="Land M."/>
            <person name="Hauser L."/>
            <person name="Markowitz V."/>
            <person name="Cheng J.-F."/>
            <person name="Hugenholtz P."/>
            <person name="Woyke T."/>
            <person name="Wu D."/>
            <person name="Tindall B."/>
            <person name="Pomrenke H."/>
            <person name="Brambilla E."/>
            <person name="Klenk H.-P."/>
            <person name="Eisen J.A."/>
        </authorList>
    </citation>
    <scope>NUCLEOTIDE SEQUENCE [LARGE SCALE GENOMIC DNA]</scope>
    <source>
        <strain evidence="2">ATCC BAA-1392 / DSM 18658 / VKM B-2454 / MOB10</strain>
    </source>
</reference>
<dbReference type="KEGG" id="saci:Sinac_2578"/>
<dbReference type="RefSeq" id="WP_015246032.1">
    <property type="nucleotide sequence ID" value="NC_019892.1"/>
</dbReference>
<name>L0DDF7_SINAD</name>
<gene>
    <name evidence="1" type="ordered locus">Sinac_2578</name>
</gene>
<evidence type="ECO:0000313" key="1">
    <source>
        <dbReference type="EMBL" id="AGA26880.1"/>
    </source>
</evidence>
<protein>
    <submittedName>
        <fullName evidence="1">Uncharacterized protein</fullName>
    </submittedName>
</protein>
<dbReference type="AlphaFoldDB" id="L0DDF7"/>
<dbReference type="OrthoDB" id="274514at2"/>
<dbReference type="STRING" id="886293.Sinac_2578"/>
<dbReference type="HOGENOM" id="CLU_696175_0_0_0"/>
<keyword evidence="2" id="KW-1185">Reference proteome</keyword>
<proteinExistence type="predicted"/>
<evidence type="ECO:0000313" key="2">
    <source>
        <dbReference type="Proteomes" id="UP000010798"/>
    </source>
</evidence>